<accession>A0A7J5Y7L7</accession>
<organism evidence="3 4">
    <name type="scientific">Dissostichus mawsoni</name>
    <name type="common">Antarctic cod</name>
    <dbReference type="NCBI Taxonomy" id="36200"/>
    <lineage>
        <taxon>Eukaryota</taxon>
        <taxon>Metazoa</taxon>
        <taxon>Chordata</taxon>
        <taxon>Craniata</taxon>
        <taxon>Vertebrata</taxon>
        <taxon>Euteleostomi</taxon>
        <taxon>Actinopterygii</taxon>
        <taxon>Neopterygii</taxon>
        <taxon>Teleostei</taxon>
        <taxon>Neoteleostei</taxon>
        <taxon>Acanthomorphata</taxon>
        <taxon>Eupercaria</taxon>
        <taxon>Perciformes</taxon>
        <taxon>Notothenioidei</taxon>
        <taxon>Nototheniidae</taxon>
        <taxon>Dissostichus</taxon>
    </lineage>
</organism>
<evidence type="ECO:0000313" key="3">
    <source>
        <dbReference type="EMBL" id="KAF3845425.1"/>
    </source>
</evidence>
<keyword evidence="1" id="KW-0863">Zinc-finger</keyword>
<keyword evidence="4" id="KW-1185">Reference proteome</keyword>
<dbReference type="OrthoDB" id="10044445at2759"/>
<reference evidence="3 4" key="1">
    <citation type="submission" date="2020-03" db="EMBL/GenBank/DDBJ databases">
        <title>Dissostichus mawsoni Genome sequencing and assembly.</title>
        <authorList>
            <person name="Park H."/>
        </authorList>
    </citation>
    <scope>NUCLEOTIDE SEQUENCE [LARGE SCALE GENOMIC DNA]</scope>
    <source>
        <strain evidence="3">DM0001</strain>
        <tissue evidence="3">Muscle</tissue>
    </source>
</reference>
<evidence type="ECO:0000256" key="1">
    <source>
        <dbReference type="PROSITE-ProRule" id="PRU00042"/>
    </source>
</evidence>
<sequence length="622" mass="69526">MIWQCKLCSTSVSSRPQLFKHYRLSTATFPELAPFHASIMISLNALRTHLSRTHTAQLSSSAEQSRETALFKCPLCTFQQPFSESVFCHLRRHLKNHETVACPYRDCNYSTNVYSSFNSHKSRAHQASLTSDFQSAIVSEDPQNLQASISEVTGDLDEECPGQSTEVGDDDQCDTVNLRNQLKMNVSSLFLKMQAILHVSNTATQEIVDHLNQIFSLSQPLIKEAVSDILQRNGHNIAEPTLDEVVSAVIDSNILFTATSKGAELSSYKRRKTFIEHNYPCVMPVEYQLEQPGHTVMYVPILQMIQELFRNTDILNKITEPNTEPGQYVSCSDGSHFLENELLSTGDLILPLQLYIDDLEIANPLGTSRKIHKLCAVYWVLANVSPKYRSALHAIQLAILVKVTDLRKYGYAAVLAPLLHDVRILEEDGVFIERVGQNVKGTIFCVSADNLAAHGLSGFVESFKAGYLCRFCMATREEFQATEPKTEASRVDSVLVSALPEVAQAHIRRQTTSDIIYHTSNVTIDGTNYVCGMFVSVGASGGLSTFCKIEQIYLVNHSVSFLCSDYDSWYVEHIRSYELLATRTSLSIHLQSDLNDTVPLSAYKIGGSLLLTPKRFLQVKQN</sequence>
<keyword evidence="1" id="KW-0479">Metal-binding</keyword>
<dbReference type="EMBL" id="JAAKFY010000015">
    <property type="protein sequence ID" value="KAF3845425.1"/>
    <property type="molecule type" value="Genomic_DNA"/>
</dbReference>
<name>A0A7J5Y7L7_DISMA</name>
<gene>
    <name evidence="3" type="ORF">F7725_008588</name>
</gene>
<keyword evidence="1" id="KW-0862">Zinc</keyword>
<dbReference type="AlphaFoldDB" id="A0A7J5Y7L7"/>
<dbReference type="SMART" id="SM00355">
    <property type="entry name" value="ZnF_C2H2"/>
    <property type="match status" value="3"/>
</dbReference>
<proteinExistence type="predicted"/>
<dbReference type="GO" id="GO:0008270">
    <property type="term" value="F:zinc ion binding"/>
    <property type="evidence" value="ECO:0007669"/>
    <property type="project" value="UniProtKB-KW"/>
</dbReference>
<feature type="domain" description="C2H2-type" evidence="2">
    <location>
        <begin position="3"/>
        <end position="30"/>
    </location>
</feature>
<evidence type="ECO:0000313" key="4">
    <source>
        <dbReference type="Proteomes" id="UP000518266"/>
    </source>
</evidence>
<protein>
    <recommendedName>
        <fullName evidence="2">C2H2-type domain-containing protein</fullName>
    </recommendedName>
</protein>
<dbReference type="Proteomes" id="UP000518266">
    <property type="component" value="Unassembled WGS sequence"/>
</dbReference>
<dbReference type="PROSITE" id="PS50157">
    <property type="entry name" value="ZINC_FINGER_C2H2_2"/>
    <property type="match status" value="1"/>
</dbReference>
<evidence type="ECO:0000259" key="2">
    <source>
        <dbReference type="PROSITE" id="PS50157"/>
    </source>
</evidence>
<dbReference type="InterPro" id="IPR013087">
    <property type="entry name" value="Znf_C2H2_type"/>
</dbReference>
<comment type="caution">
    <text evidence="3">The sequence shown here is derived from an EMBL/GenBank/DDBJ whole genome shotgun (WGS) entry which is preliminary data.</text>
</comment>